<gene>
    <name evidence="1" type="ORF">M2280_001341</name>
</gene>
<comment type="caution">
    <text evidence="1">The sequence shown here is derived from an EMBL/GenBank/DDBJ whole genome shotgun (WGS) entry which is preliminary data.</text>
</comment>
<reference evidence="1 2" key="1">
    <citation type="submission" date="2023-04" db="EMBL/GenBank/DDBJ databases">
        <title>Forest soil microbial communities from Buena Vista Peninsula, Colon Province, Panama.</title>
        <authorList>
            <person name="Bouskill N."/>
        </authorList>
    </citation>
    <scope>NUCLEOTIDE SEQUENCE [LARGE SCALE GENOMIC DNA]</scope>
    <source>
        <strain evidence="1 2">CFH S0262</strain>
    </source>
</reference>
<keyword evidence="2" id="KW-1185">Reference proteome</keyword>
<name>A0ABT6M751_9NOCA</name>
<organism evidence="1 2">
    <name type="scientific">Prescottella agglutinans</name>
    <dbReference type="NCBI Taxonomy" id="1644129"/>
    <lineage>
        <taxon>Bacteria</taxon>
        <taxon>Bacillati</taxon>
        <taxon>Actinomycetota</taxon>
        <taxon>Actinomycetes</taxon>
        <taxon>Mycobacteriales</taxon>
        <taxon>Nocardiaceae</taxon>
        <taxon>Prescottella</taxon>
    </lineage>
</organism>
<dbReference type="Proteomes" id="UP001160334">
    <property type="component" value="Unassembled WGS sequence"/>
</dbReference>
<proteinExistence type="predicted"/>
<dbReference type="EMBL" id="JARXVC010000003">
    <property type="protein sequence ID" value="MDH6280129.1"/>
    <property type="molecule type" value="Genomic_DNA"/>
</dbReference>
<dbReference type="PROSITE" id="PS51257">
    <property type="entry name" value="PROKAR_LIPOPROTEIN"/>
    <property type="match status" value="1"/>
</dbReference>
<protein>
    <submittedName>
        <fullName evidence="1">Uncharacterized protein</fullName>
    </submittedName>
</protein>
<evidence type="ECO:0000313" key="2">
    <source>
        <dbReference type="Proteomes" id="UP001160334"/>
    </source>
</evidence>
<accession>A0ABT6M751</accession>
<sequence>MDKPVVIGRIIGSCQAEIGAAQTTTIGACQDILKNLIRVDGRNVDRDVRDRRLPRAVTVVEPVGHRCRGAVVDLRQQPWWPAM</sequence>
<evidence type="ECO:0000313" key="1">
    <source>
        <dbReference type="EMBL" id="MDH6280129.1"/>
    </source>
</evidence>